<dbReference type="Proteomes" id="UP001430848">
    <property type="component" value="Unassembled WGS sequence"/>
</dbReference>
<evidence type="ECO:0000313" key="2">
    <source>
        <dbReference type="EMBL" id="KAK7710888.1"/>
    </source>
</evidence>
<evidence type="ECO:0000259" key="1">
    <source>
        <dbReference type="Pfam" id="PF01261"/>
    </source>
</evidence>
<dbReference type="Pfam" id="PF01261">
    <property type="entry name" value="AP_endonuc_2"/>
    <property type="match status" value="1"/>
</dbReference>
<protein>
    <recommendedName>
        <fullName evidence="1">Xylose isomerase-like TIM barrel domain-containing protein</fullName>
    </recommendedName>
</protein>
<reference evidence="2 3" key="1">
    <citation type="submission" date="2024-02" db="EMBL/GenBank/DDBJ databases">
        <title>De novo assembly and annotation of 12 fungi associated with fruit tree decline syndrome in Ontario, Canada.</title>
        <authorList>
            <person name="Sulman M."/>
            <person name="Ellouze W."/>
            <person name="Ilyukhin E."/>
        </authorList>
    </citation>
    <scope>NUCLEOTIDE SEQUENCE [LARGE SCALE GENOMIC DNA]</scope>
    <source>
        <strain evidence="2 3">M169</strain>
    </source>
</reference>
<dbReference type="SUPFAM" id="SSF51658">
    <property type="entry name" value="Xylose isomerase-like"/>
    <property type="match status" value="1"/>
</dbReference>
<dbReference type="Gene3D" id="3.20.20.150">
    <property type="entry name" value="Divalent-metal-dependent TIM barrel enzymes"/>
    <property type="match status" value="1"/>
</dbReference>
<gene>
    <name evidence="2" type="ORF">SLS63_012851</name>
</gene>
<keyword evidence="3" id="KW-1185">Reference proteome</keyword>
<sequence>MVDISSFRWGFATASLSMQGQHTLEVKFQALKDAGFKYTELGMGGFIEWVRQQNPNLPPSTAPVEWADAGEPDPSDAELWDALYSYAPKVIELAKSYGITILMLQPLNQFEGWAKGTRRAEWSRAKAEKWLPLCAKLGVEQIQVGSNDHLPADFEDSKVAEDLRWLAELGAAQKPPVKIAYESWSFGTRIVSWEHTWKLVQEGNHPNLGLCLDTAHFPFGTGYGWDVLAPKMWSEEDFQALLGRLRAVPADKIFYVELADVVPVTKALGKGSRFDEWRAKANSPRGDTFVWATCGRCLPEVGSDAGRGNEKGAARVAEALKAILDTGFNGPLLFEPFESLSMESGDDVPTAYAHAGAKSRQLLIEAIKKL</sequence>
<comment type="caution">
    <text evidence="2">The sequence shown here is derived from an EMBL/GenBank/DDBJ whole genome shotgun (WGS) entry which is preliminary data.</text>
</comment>
<feature type="domain" description="Xylose isomerase-like TIM barrel" evidence="1">
    <location>
        <begin position="73"/>
        <end position="339"/>
    </location>
</feature>
<dbReference type="PANTHER" id="PTHR12110">
    <property type="entry name" value="HYDROXYPYRUVATE ISOMERASE"/>
    <property type="match status" value="1"/>
</dbReference>
<name>A0ABR1NQ48_DIAER</name>
<evidence type="ECO:0000313" key="3">
    <source>
        <dbReference type="Proteomes" id="UP001430848"/>
    </source>
</evidence>
<accession>A0ABR1NQ48</accession>
<proteinExistence type="predicted"/>
<dbReference type="InterPro" id="IPR036237">
    <property type="entry name" value="Xyl_isomerase-like_sf"/>
</dbReference>
<dbReference type="EMBL" id="JAKNSF020000153">
    <property type="protein sequence ID" value="KAK7710888.1"/>
    <property type="molecule type" value="Genomic_DNA"/>
</dbReference>
<dbReference type="InterPro" id="IPR013022">
    <property type="entry name" value="Xyl_isomerase-like_TIM-brl"/>
</dbReference>
<dbReference type="InterPro" id="IPR050312">
    <property type="entry name" value="IolE/XylAMocC-like"/>
</dbReference>
<organism evidence="2 3">
    <name type="scientific">Diaporthe eres</name>
    <name type="common">Phomopsis oblonga</name>
    <dbReference type="NCBI Taxonomy" id="83184"/>
    <lineage>
        <taxon>Eukaryota</taxon>
        <taxon>Fungi</taxon>
        <taxon>Dikarya</taxon>
        <taxon>Ascomycota</taxon>
        <taxon>Pezizomycotina</taxon>
        <taxon>Sordariomycetes</taxon>
        <taxon>Sordariomycetidae</taxon>
        <taxon>Diaporthales</taxon>
        <taxon>Diaporthaceae</taxon>
        <taxon>Diaporthe</taxon>
        <taxon>Diaporthe eres species complex</taxon>
    </lineage>
</organism>
<dbReference type="PANTHER" id="PTHR12110:SF21">
    <property type="entry name" value="XYLOSE ISOMERASE-LIKE TIM BARREL DOMAIN-CONTAINING PROTEIN"/>
    <property type="match status" value="1"/>
</dbReference>